<gene>
    <name evidence="1" type="ORF">GCM10007855_36720</name>
</gene>
<evidence type="ECO:0008006" key="3">
    <source>
        <dbReference type="Google" id="ProtNLM"/>
    </source>
</evidence>
<evidence type="ECO:0000313" key="2">
    <source>
        <dbReference type="Proteomes" id="UP001156660"/>
    </source>
</evidence>
<comment type="caution">
    <text evidence="1">The sequence shown here is derived from an EMBL/GenBank/DDBJ whole genome shotgun (WGS) entry which is preliminary data.</text>
</comment>
<accession>A0ABQ6AMV3</accession>
<evidence type="ECO:0000313" key="1">
    <source>
        <dbReference type="EMBL" id="GLR76797.1"/>
    </source>
</evidence>
<protein>
    <recommendedName>
        <fullName evidence="3">TFIIB-type domain-containing protein</fullName>
    </recommendedName>
</protein>
<reference evidence="2" key="1">
    <citation type="journal article" date="2019" name="Int. J. Syst. Evol. Microbiol.">
        <title>The Global Catalogue of Microorganisms (GCM) 10K type strain sequencing project: providing services to taxonomists for standard genome sequencing and annotation.</title>
        <authorList>
            <consortium name="The Broad Institute Genomics Platform"/>
            <consortium name="The Broad Institute Genome Sequencing Center for Infectious Disease"/>
            <person name="Wu L."/>
            <person name="Ma J."/>
        </authorList>
    </citation>
    <scope>NUCLEOTIDE SEQUENCE [LARGE SCALE GENOMIC DNA]</scope>
    <source>
        <strain evidence="2">NBRC 105001</strain>
    </source>
</reference>
<organism evidence="1 2">
    <name type="scientific">Aliivibrio sifiae</name>
    <dbReference type="NCBI Taxonomy" id="566293"/>
    <lineage>
        <taxon>Bacteria</taxon>
        <taxon>Pseudomonadati</taxon>
        <taxon>Pseudomonadota</taxon>
        <taxon>Gammaproteobacteria</taxon>
        <taxon>Vibrionales</taxon>
        <taxon>Vibrionaceae</taxon>
        <taxon>Aliivibrio</taxon>
    </lineage>
</organism>
<dbReference type="Proteomes" id="UP001156660">
    <property type="component" value="Unassembled WGS sequence"/>
</dbReference>
<keyword evidence="2" id="KW-1185">Reference proteome</keyword>
<dbReference type="EMBL" id="BSOU01000014">
    <property type="protein sequence ID" value="GLR76797.1"/>
    <property type="molecule type" value="Genomic_DNA"/>
</dbReference>
<proteinExistence type="predicted"/>
<sequence>MTILSISEDIQEEVHCSHCGTDDGVIYKNHDAGTESFDCNYCGLSVEYPM</sequence>
<name>A0ABQ6AMV3_9GAMM</name>
<dbReference type="RefSeq" id="WP_170066797.1">
    <property type="nucleotide sequence ID" value="NZ_BSOU01000014.1"/>
</dbReference>